<name>A0ABQ2ZIE0_9GAMM</name>
<sequence length="304" mass="32646">MQEPLFGFEWNQMDAPAEIEEGLFTVVAKDSTDVYHSVGTGFVIKALSDVAFAVSAAHVFAEVQRLQRKGNLLSHVTTLPEFAPLPPPINVSLAGLAMLTRSNSRVVVSAVDALAFDEAGDVGVVQLRPQNGQESEFPLREFILEDEMPKTGQLVCVASYLNLACRNDDTGAFKVERQAVLRVGKVLEVFPTGQRLCRGPCFETTIPMTSGMSGGPVFHYGTSGAMRVIGLVCSDPDLDGPLKNDRSVAGRSLIARLPVRRLSGTAQGKQQVVLSFVPNAVAGQFANFDGAQFWASSRSESITG</sequence>
<comment type="caution">
    <text evidence="1">The sequence shown here is derived from an EMBL/GenBank/DDBJ whole genome shotgun (WGS) entry which is preliminary data.</text>
</comment>
<organism evidence="1 2">
    <name type="scientific">Rhodanobacter panaciterrae</name>
    <dbReference type="NCBI Taxonomy" id="490572"/>
    <lineage>
        <taxon>Bacteria</taxon>
        <taxon>Pseudomonadati</taxon>
        <taxon>Pseudomonadota</taxon>
        <taxon>Gammaproteobacteria</taxon>
        <taxon>Lysobacterales</taxon>
        <taxon>Rhodanobacteraceae</taxon>
        <taxon>Rhodanobacter</taxon>
    </lineage>
</organism>
<dbReference type="EMBL" id="BMXT01000001">
    <property type="protein sequence ID" value="GGY15034.1"/>
    <property type="molecule type" value="Genomic_DNA"/>
</dbReference>
<protein>
    <recommendedName>
        <fullName evidence="3">Trypsin-like peptidase domain-containing protein</fullName>
    </recommendedName>
</protein>
<dbReference type="InterPro" id="IPR009003">
    <property type="entry name" value="Peptidase_S1_PA"/>
</dbReference>
<evidence type="ECO:0000313" key="2">
    <source>
        <dbReference type="Proteomes" id="UP000621898"/>
    </source>
</evidence>
<reference evidence="2" key="1">
    <citation type="journal article" date="2019" name="Int. J. Syst. Evol. Microbiol.">
        <title>The Global Catalogue of Microorganisms (GCM) 10K type strain sequencing project: providing services to taxonomists for standard genome sequencing and annotation.</title>
        <authorList>
            <consortium name="The Broad Institute Genomics Platform"/>
            <consortium name="The Broad Institute Genome Sequencing Center for Infectious Disease"/>
            <person name="Wu L."/>
            <person name="Ma J."/>
        </authorList>
    </citation>
    <scope>NUCLEOTIDE SEQUENCE [LARGE SCALE GENOMIC DNA]</scope>
    <source>
        <strain evidence="2">KCTC 22232</strain>
    </source>
</reference>
<evidence type="ECO:0000313" key="1">
    <source>
        <dbReference type="EMBL" id="GGY15034.1"/>
    </source>
</evidence>
<dbReference type="SUPFAM" id="SSF50494">
    <property type="entry name" value="Trypsin-like serine proteases"/>
    <property type="match status" value="1"/>
</dbReference>
<accession>A0ABQ2ZIE0</accession>
<gene>
    <name evidence="1" type="ORF">GCM10008098_02390</name>
</gene>
<dbReference type="RefSeq" id="WP_189439365.1">
    <property type="nucleotide sequence ID" value="NZ_BMXT01000001.1"/>
</dbReference>
<keyword evidence="2" id="KW-1185">Reference proteome</keyword>
<dbReference type="Proteomes" id="UP000621898">
    <property type="component" value="Unassembled WGS sequence"/>
</dbReference>
<evidence type="ECO:0008006" key="3">
    <source>
        <dbReference type="Google" id="ProtNLM"/>
    </source>
</evidence>
<dbReference type="Pfam" id="PF13365">
    <property type="entry name" value="Trypsin_2"/>
    <property type="match status" value="1"/>
</dbReference>
<proteinExistence type="predicted"/>